<dbReference type="STRING" id="1586287.BBK82_37895"/>
<proteinExistence type="predicted"/>
<evidence type="ECO:0000313" key="1">
    <source>
        <dbReference type="EMBL" id="ANZ40903.1"/>
    </source>
</evidence>
<keyword evidence="2" id="KW-1185">Reference proteome</keyword>
<dbReference type="Proteomes" id="UP000093053">
    <property type="component" value="Chromosome"/>
</dbReference>
<sequence length="80" mass="8137">MPELISAGPEVVGPACSDTSAAAIEKLGAQAHPGDLSVLAARTGGAINPLVSRTSQSRDADHAIRHLQQGRPFGKVVSVP</sequence>
<organism evidence="1 2">
    <name type="scientific">Lentzea guizhouensis</name>
    <dbReference type="NCBI Taxonomy" id="1586287"/>
    <lineage>
        <taxon>Bacteria</taxon>
        <taxon>Bacillati</taxon>
        <taxon>Actinomycetota</taxon>
        <taxon>Actinomycetes</taxon>
        <taxon>Pseudonocardiales</taxon>
        <taxon>Pseudonocardiaceae</taxon>
        <taxon>Lentzea</taxon>
    </lineage>
</organism>
<reference evidence="1 2" key="1">
    <citation type="submission" date="2016-07" db="EMBL/GenBank/DDBJ databases">
        <title>Complete genome sequence of the Lentzea guizhouensis DHS C013.</title>
        <authorList>
            <person name="Cao C."/>
        </authorList>
    </citation>
    <scope>NUCLEOTIDE SEQUENCE [LARGE SCALE GENOMIC DNA]</scope>
    <source>
        <strain evidence="1 2">DHS C013</strain>
    </source>
</reference>
<gene>
    <name evidence="1" type="ORF">BBK82_37895</name>
</gene>
<dbReference type="EMBL" id="CP016793">
    <property type="protein sequence ID" value="ANZ40903.1"/>
    <property type="molecule type" value="Genomic_DNA"/>
</dbReference>
<dbReference type="AlphaFoldDB" id="A0A1B2HT66"/>
<dbReference type="KEGG" id="led:BBK82_37895"/>
<name>A0A1B2HT66_9PSEU</name>
<evidence type="ECO:0000313" key="2">
    <source>
        <dbReference type="Proteomes" id="UP000093053"/>
    </source>
</evidence>
<accession>A0A1B2HT66</accession>
<protein>
    <submittedName>
        <fullName evidence="1">Uncharacterized protein</fullName>
    </submittedName>
</protein>